<gene>
    <name evidence="3" type="ORF">B0I28_107197</name>
</gene>
<dbReference type="GO" id="GO:0030288">
    <property type="term" value="C:outer membrane-bounded periplasmic space"/>
    <property type="evidence" value="ECO:0007669"/>
    <property type="project" value="TreeGrafter"/>
</dbReference>
<dbReference type="InterPro" id="IPR002508">
    <property type="entry name" value="MurNAc-LAA_cat"/>
</dbReference>
<dbReference type="GO" id="GO:0009253">
    <property type="term" value="P:peptidoglycan catabolic process"/>
    <property type="evidence" value="ECO:0007669"/>
    <property type="project" value="InterPro"/>
</dbReference>
<keyword evidence="1" id="KW-0378">Hydrolase</keyword>
<sequence length="247" mass="26632">MTLYSVVTGALLPGAPRGGEAASVPEWINDLMPQRSLSRRSALLAGVAGLAALPFAGSAAQAQDFSTNAGPKVYLDPGHGGTDSGAVANGLLEKNLTLDIATRTKTLLDNHGYQTRMSRSTDVTRSLAYRVQDANAWGASIFVSIHINSGGGNGFESYRIPDASTRTQNLHANVHGQVLKWMRQDHSITDRGRKTANFYVLVNTNMSAVLTENLFIDTASNADLLRTVEFRKDIALGHYHGINNFFN</sequence>
<organism evidence="3 4">
    <name type="scientific">Glycomyces artemisiae</name>
    <dbReference type="NCBI Taxonomy" id="1076443"/>
    <lineage>
        <taxon>Bacteria</taxon>
        <taxon>Bacillati</taxon>
        <taxon>Actinomycetota</taxon>
        <taxon>Actinomycetes</taxon>
        <taxon>Glycomycetales</taxon>
        <taxon>Glycomycetaceae</taxon>
        <taxon>Glycomyces</taxon>
    </lineage>
</organism>
<dbReference type="PANTHER" id="PTHR30404:SF0">
    <property type="entry name" value="N-ACETYLMURAMOYL-L-ALANINE AMIDASE AMIC"/>
    <property type="match status" value="1"/>
</dbReference>
<keyword evidence="4" id="KW-1185">Reference proteome</keyword>
<name>A0A2T0UHD1_9ACTN</name>
<dbReference type="Pfam" id="PF01520">
    <property type="entry name" value="Amidase_3"/>
    <property type="match status" value="1"/>
</dbReference>
<dbReference type="Proteomes" id="UP000238176">
    <property type="component" value="Unassembled WGS sequence"/>
</dbReference>
<reference evidence="3 4" key="1">
    <citation type="submission" date="2018-03" db="EMBL/GenBank/DDBJ databases">
        <title>Genomic Encyclopedia of Type Strains, Phase III (KMG-III): the genomes of soil and plant-associated and newly described type strains.</title>
        <authorList>
            <person name="Whitman W."/>
        </authorList>
    </citation>
    <scope>NUCLEOTIDE SEQUENCE [LARGE SCALE GENOMIC DNA]</scope>
    <source>
        <strain evidence="3 4">CGMCC 4.7067</strain>
    </source>
</reference>
<dbReference type="SMART" id="SM00646">
    <property type="entry name" value="Ami_3"/>
    <property type="match status" value="1"/>
</dbReference>
<comment type="caution">
    <text evidence="3">The sequence shown here is derived from an EMBL/GenBank/DDBJ whole genome shotgun (WGS) entry which is preliminary data.</text>
</comment>
<evidence type="ECO:0000313" key="4">
    <source>
        <dbReference type="Proteomes" id="UP000238176"/>
    </source>
</evidence>
<dbReference type="EMBL" id="PVTJ01000007">
    <property type="protein sequence ID" value="PRY57349.1"/>
    <property type="molecule type" value="Genomic_DNA"/>
</dbReference>
<dbReference type="InterPro" id="IPR050695">
    <property type="entry name" value="N-acetylmuramoyl_amidase_3"/>
</dbReference>
<dbReference type="PROSITE" id="PS51318">
    <property type="entry name" value="TAT"/>
    <property type="match status" value="1"/>
</dbReference>
<accession>A0A2T0UHD1</accession>
<dbReference type="InterPro" id="IPR006311">
    <property type="entry name" value="TAT_signal"/>
</dbReference>
<protein>
    <submittedName>
        <fullName evidence="3">N-acetylmuramoyl-L-alanine amidase</fullName>
    </submittedName>
</protein>
<proteinExistence type="predicted"/>
<dbReference type="SUPFAM" id="SSF53187">
    <property type="entry name" value="Zn-dependent exopeptidases"/>
    <property type="match status" value="1"/>
</dbReference>
<dbReference type="AlphaFoldDB" id="A0A2T0UHD1"/>
<dbReference type="CDD" id="cd02696">
    <property type="entry name" value="MurNAc-LAA"/>
    <property type="match status" value="1"/>
</dbReference>
<dbReference type="GO" id="GO:0008745">
    <property type="term" value="F:N-acetylmuramoyl-L-alanine amidase activity"/>
    <property type="evidence" value="ECO:0007669"/>
    <property type="project" value="InterPro"/>
</dbReference>
<evidence type="ECO:0000259" key="2">
    <source>
        <dbReference type="SMART" id="SM00646"/>
    </source>
</evidence>
<evidence type="ECO:0000313" key="3">
    <source>
        <dbReference type="EMBL" id="PRY57349.1"/>
    </source>
</evidence>
<dbReference type="PANTHER" id="PTHR30404">
    <property type="entry name" value="N-ACETYLMURAMOYL-L-ALANINE AMIDASE"/>
    <property type="match status" value="1"/>
</dbReference>
<feature type="domain" description="MurNAc-LAA" evidence="2">
    <location>
        <begin position="131"/>
        <end position="243"/>
    </location>
</feature>
<dbReference type="RefSeq" id="WP_245889033.1">
    <property type="nucleotide sequence ID" value="NZ_PVTJ01000007.1"/>
</dbReference>
<evidence type="ECO:0000256" key="1">
    <source>
        <dbReference type="ARBA" id="ARBA00022801"/>
    </source>
</evidence>
<dbReference type="Gene3D" id="3.40.630.40">
    <property type="entry name" value="Zn-dependent exopeptidases"/>
    <property type="match status" value="1"/>
</dbReference>